<comment type="subcellular location">
    <subcellularLocation>
        <location evidence="1">Cell membrane</location>
        <topology evidence="1">Multi-pass membrane protein</topology>
    </subcellularLocation>
</comment>
<dbReference type="Proteomes" id="UP000185783">
    <property type="component" value="Unassembled WGS sequence"/>
</dbReference>
<name>A0A1U7JI00_9HYPH</name>
<reference evidence="9 10" key="1">
    <citation type="submission" date="2016-03" db="EMBL/GenBank/DDBJ databases">
        <title>Genome sequence of Nesiotobacter sp. nov., a moderately halophilic alphaproteobacterium isolated from the Yellow Sea, China.</title>
        <authorList>
            <person name="Zhang G."/>
            <person name="Zhang R."/>
        </authorList>
    </citation>
    <scope>NUCLEOTIDE SEQUENCE [LARGE SCALE GENOMIC DNA]</scope>
    <source>
        <strain evidence="9 10">WB1-6</strain>
    </source>
</reference>
<keyword evidence="6 7" id="KW-0472">Membrane</keyword>
<proteinExistence type="inferred from homology"/>
<evidence type="ECO:0000313" key="10">
    <source>
        <dbReference type="Proteomes" id="UP000185783"/>
    </source>
</evidence>
<dbReference type="Pfam" id="PF03458">
    <property type="entry name" value="Gly_transporter"/>
    <property type="match status" value="2"/>
</dbReference>
<evidence type="ECO:0000313" key="9">
    <source>
        <dbReference type="EMBL" id="OKL44373.1"/>
    </source>
</evidence>
<dbReference type="AlphaFoldDB" id="A0A1U7JI00"/>
<dbReference type="PANTHER" id="PTHR30506:SF3">
    <property type="entry name" value="UPF0126 INNER MEMBRANE PROTEIN YADS-RELATED"/>
    <property type="match status" value="1"/>
</dbReference>
<keyword evidence="5 7" id="KW-1133">Transmembrane helix</keyword>
<dbReference type="EMBL" id="LVVZ01000014">
    <property type="protein sequence ID" value="OKL44373.1"/>
    <property type="molecule type" value="Genomic_DNA"/>
</dbReference>
<evidence type="ECO:0000259" key="8">
    <source>
        <dbReference type="Pfam" id="PF03458"/>
    </source>
</evidence>
<evidence type="ECO:0000256" key="2">
    <source>
        <dbReference type="ARBA" id="ARBA00008193"/>
    </source>
</evidence>
<feature type="transmembrane region" description="Helical" evidence="7">
    <location>
        <begin position="63"/>
        <end position="82"/>
    </location>
</feature>
<comment type="similarity">
    <text evidence="2">Belongs to the UPF0126 family.</text>
</comment>
<evidence type="ECO:0000256" key="5">
    <source>
        <dbReference type="ARBA" id="ARBA00022989"/>
    </source>
</evidence>
<evidence type="ECO:0000256" key="6">
    <source>
        <dbReference type="ARBA" id="ARBA00023136"/>
    </source>
</evidence>
<keyword evidence="3" id="KW-1003">Cell membrane</keyword>
<protein>
    <recommendedName>
        <fullName evidence="8">Glycine transporter domain-containing protein</fullName>
    </recommendedName>
</protein>
<sequence length="210" mass="22345">MIAWQYLDYLGVAVFAITGGLVAARLRQDFIAFLFFCTLTGIGGGTLRDLLLGAPVFWTQNESYLIVCAAASVLMWFTAHLFERIDKPVRWMDAVGIAAYCVMGAAKALSMGEHYFVAVPMGVATATCGGIIRDIVAGQPSAISQREVYVAATCGGAGTFVALKAAGVDENIAAAAGFAVAMILRGGALQFGWYLPGYTPWGEKREPKKD</sequence>
<feature type="transmembrane region" description="Helical" evidence="7">
    <location>
        <begin position="6"/>
        <end position="24"/>
    </location>
</feature>
<dbReference type="InterPro" id="IPR005115">
    <property type="entry name" value="Gly_transporter"/>
</dbReference>
<evidence type="ECO:0000256" key="7">
    <source>
        <dbReference type="SAM" id="Phobius"/>
    </source>
</evidence>
<accession>A0A1U7JI00</accession>
<feature type="transmembrane region" description="Helical" evidence="7">
    <location>
        <begin position="31"/>
        <end position="51"/>
    </location>
</feature>
<dbReference type="OrthoDB" id="9791874at2"/>
<gene>
    <name evidence="9" type="ORF">A3843_08250</name>
</gene>
<comment type="caution">
    <text evidence="9">The sequence shown here is derived from an EMBL/GenBank/DDBJ whole genome shotgun (WGS) entry which is preliminary data.</text>
</comment>
<feature type="domain" description="Glycine transporter" evidence="8">
    <location>
        <begin position="6"/>
        <end position="79"/>
    </location>
</feature>
<dbReference type="RefSeq" id="WP_028480618.1">
    <property type="nucleotide sequence ID" value="NZ_LVVZ01000014.1"/>
</dbReference>
<keyword evidence="10" id="KW-1185">Reference proteome</keyword>
<feature type="domain" description="Glycine transporter" evidence="8">
    <location>
        <begin position="91"/>
        <end position="163"/>
    </location>
</feature>
<keyword evidence="4 7" id="KW-0812">Transmembrane</keyword>
<evidence type="ECO:0000256" key="1">
    <source>
        <dbReference type="ARBA" id="ARBA00004651"/>
    </source>
</evidence>
<dbReference type="PANTHER" id="PTHR30506">
    <property type="entry name" value="INNER MEMBRANE PROTEIN"/>
    <property type="match status" value="1"/>
</dbReference>
<evidence type="ECO:0000256" key="3">
    <source>
        <dbReference type="ARBA" id="ARBA00022475"/>
    </source>
</evidence>
<organism evidence="9 10">
    <name type="scientific">Pseudovibrio exalbescens</name>
    <dbReference type="NCBI Taxonomy" id="197461"/>
    <lineage>
        <taxon>Bacteria</taxon>
        <taxon>Pseudomonadati</taxon>
        <taxon>Pseudomonadota</taxon>
        <taxon>Alphaproteobacteria</taxon>
        <taxon>Hyphomicrobiales</taxon>
        <taxon>Stappiaceae</taxon>
        <taxon>Pseudovibrio</taxon>
    </lineage>
</organism>
<evidence type="ECO:0000256" key="4">
    <source>
        <dbReference type="ARBA" id="ARBA00022692"/>
    </source>
</evidence>
<dbReference type="GO" id="GO:0005886">
    <property type="term" value="C:plasma membrane"/>
    <property type="evidence" value="ECO:0007669"/>
    <property type="project" value="UniProtKB-SubCell"/>
</dbReference>
<feature type="transmembrane region" description="Helical" evidence="7">
    <location>
        <begin position="172"/>
        <end position="195"/>
    </location>
</feature>